<evidence type="ECO:0000256" key="2">
    <source>
        <dbReference type="ARBA" id="ARBA00023015"/>
    </source>
</evidence>
<evidence type="ECO:0000256" key="4">
    <source>
        <dbReference type="ARBA" id="ARBA00023163"/>
    </source>
</evidence>
<evidence type="ECO:0000313" key="7">
    <source>
        <dbReference type="Proteomes" id="UP001501706"/>
    </source>
</evidence>
<protein>
    <submittedName>
        <fullName evidence="6">LysR family transcriptional regulator</fullName>
    </submittedName>
</protein>
<dbReference type="PRINTS" id="PR00039">
    <property type="entry name" value="HTHLYSR"/>
</dbReference>
<dbReference type="InterPro" id="IPR000847">
    <property type="entry name" value="LysR_HTH_N"/>
</dbReference>
<proteinExistence type="inferred from homology"/>
<dbReference type="SUPFAM" id="SSF53850">
    <property type="entry name" value="Periplasmic binding protein-like II"/>
    <property type="match status" value="1"/>
</dbReference>
<dbReference type="SUPFAM" id="SSF46785">
    <property type="entry name" value="Winged helix' DNA-binding domain"/>
    <property type="match status" value="1"/>
</dbReference>
<dbReference type="PANTHER" id="PTHR30118:SF15">
    <property type="entry name" value="TRANSCRIPTIONAL REGULATORY PROTEIN"/>
    <property type="match status" value="1"/>
</dbReference>
<dbReference type="InterPro" id="IPR005119">
    <property type="entry name" value="LysR_subst-bd"/>
</dbReference>
<keyword evidence="4" id="KW-0804">Transcription</keyword>
<evidence type="ECO:0000313" key="6">
    <source>
        <dbReference type="EMBL" id="GAA0518034.1"/>
    </source>
</evidence>
<comment type="similarity">
    <text evidence="1">Belongs to the LysR transcriptional regulatory family.</text>
</comment>
<comment type="caution">
    <text evidence="6">The sequence shown here is derived from an EMBL/GenBank/DDBJ whole genome shotgun (WGS) entry which is preliminary data.</text>
</comment>
<dbReference type="Pfam" id="PF00126">
    <property type="entry name" value="HTH_1"/>
    <property type="match status" value="1"/>
</dbReference>
<feature type="domain" description="HTH lysR-type" evidence="5">
    <location>
        <begin position="28"/>
        <end position="85"/>
    </location>
</feature>
<dbReference type="Gene3D" id="1.10.10.10">
    <property type="entry name" value="Winged helix-like DNA-binding domain superfamily/Winged helix DNA-binding domain"/>
    <property type="match status" value="1"/>
</dbReference>
<keyword evidence="3" id="KW-0238">DNA-binding</keyword>
<name>A0ABN1CFC8_9BURK</name>
<accession>A0ABN1CFC8</accession>
<evidence type="ECO:0000259" key="5">
    <source>
        <dbReference type="PROSITE" id="PS50931"/>
    </source>
</evidence>
<dbReference type="Pfam" id="PF03466">
    <property type="entry name" value="LysR_substrate"/>
    <property type="match status" value="1"/>
</dbReference>
<dbReference type="Proteomes" id="UP001501706">
    <property type="component" value="Unassembled WGS sequence"/>
</dbReference>
<dbReference type="PROSITE" id="PS50931">
    <property type="entry name" value="HTH_LYSR"/>
    <property type="match status" value="1"/>
</dbReference>
<dbReference type="Gene3D" id="3.40.190.10">
    <property type="entry name" value="Periplasmic binding protein-like II"/>
    <property type="match status" value="2"/>
</dbReference>
<evidence type="ECO:0000256" key="3">
    <source>
        <dbReference type="ARBA" id="ARBA00023125"/>
    </source>
</evidence>
<keyword evidence="7" id="KW-1185">Reference proteome</keyword>
<organism evidence="6 7">
    <name type="scientific">Pigmentiphaga daeguensis</name>
    <dbReference type="NCBI Taxonomy" id="414049"/>
    <lineage>
        <taxon>Bacteria</taxon>
        <taxon>Pseudomonadati</taxon>
        <taxon>Pseudomonadota</taxon>
        <taxon>Betaproteobacteria</taxon>
        <taxon>Burkholderiales</taxon>
        <taxon>Alcaligenaceae</taxon>
        <taxon>Pigmentiphaga</taxon>
    </lineage>
</organism>
<dbReference type="InterPro" id="IPR036390">
    <property type="entry name" value="WH_DNA-bd_sf"/>
</dbReference>
<gene>
    <name evidence="6" type="ORF">GCM10009097_39370</name>
</gene>
<dbReference type="InterPro" id="IPR036388">
    <property type="entry name" value="WH-like_DNA-bd_sf"/>
</dbReference>
<evidence type="ECO:0000256" key="1">
    <source>
        <dbReference type="ARBA" id="ARBA00009437"/>
    </source>
</evidence>
<dbReference type="InterPro" id="IPR050389">
    <property type="entry name" value="LysR-type_TF"/>
</dbReference>
<dbReference type="EMBL" id="BAAAEN010000017">
    <property type="protein sequence ID" value="GAA0518034.1"/>
    <property type="molecule type" value="Genomic_DNA"/>
</dbReference>
<reference evidence="6 7" key="1">
    <citation type="journal article" date="2019" name="Int. J. Syst. Evol. Microbiol.">
        <title>The Global Catalogue of Microorganisms (GCM) 10K type strain sequencing project: providing services to taxonomists for standard genome sequencing and annotation.</title>
        <authorList>
            <consortium name="The Broad Institute Genomics Platform"/>
            <consortium name="The Broad Institute Genome Sequencing Center for Infectious Disease"/>
            <person name="Wu L."/>
            <person name="Ma J."/>
        </authorList>
    </citation>
    <scope>NUCLEOTIDE SEQUENCE [LARGE SCALE GENOMIC DNA]</scope>
    <source>
        <strain evidence="6 7">JCM 14330</strain>
    </source>
</reference>
<dbReference type="PANTHER" id="PTHR30118">
    <property type="entry name" value="HTH-TYPE TRANSCRIPTIONAL REGULATOR LEUO-RELATED"/>
    <property type="match status" value="1"/>
</dbReference>
<keyword evidence="2" id="KW-0805">Transcription regulation</keyword>
<sequence length="326" mass="36301">MLLIRPELLKQILIMATIDDVDVLAGRLDLNLLRVFMAVMQERSITLAGSRLGLTQSATSAAVNRLRQQLNDQLFVRTRQGMEPTSLAIALATPVGNALGLIRDALEESRGFDARTTMREFRLLMTDVGELMFMPRLTAWVHEHAPGVRLSCRQAPRDRYGAELETGGADLALGMLPLGERDFVQQRLKDETLVCLACAGNPVARKRLTLEAFLSLPHVVIRAPAMGDRFVVKALGEHAGRRKVVAEVQHYLSVPMILRDSPFLAVVSTSVAAELAGPNRLAALPLPFKLEPLAIRQFWHKRWNNDPGHRWLRNGIVSLFGRATRR</sequence>
<dbReference type="CDD" id="cd08459">
    <property type="entry name" value="PBP2_DntR_NahR_LinR_like"/>
    <property type="match status" value="1"/>
</dbReference>